<reference evidence="7 8" key="1">
    <citation type="submission" date="2016-06" db="EMBL/GenBank/DDBJ databases">
        <authorList>
            <person name="Kjaerup R.B."/>
            <person name="Dalgaard T.S."/>
            <person name="Juul-Madsen H.R."/>
        </authorList>
    </citation>
    <scope>NUCLEOTIDE SEQUENCE [LARGE SCALE GENOMIC DNA]</scope>
    <source>
        <strain evidence="7 8">DSM 43818</strain>
    </source>
</reference>
<evidence type="ECO:0000313" key="8">
    <source>
        <dbReference type="Proteomes" id="UP000199699"/>
    </source>
</evidence>
<keyword evidence="5" id="KW-1133">Transmembrane helix</keyword>
<evidence type="ECO:0000313" key="7">
    <source>
        <dbReference type="EMBL" id="SCL16082.1"/>
    </source>
</evidence>
<sequence length="136" mass="14413">MSPRAGLPRRVVWRTGRILRFAGFFTVRLVQANLVVAREILTPGHALCPAIVRVPLRAGTDTEVAAMALAVSLTPGTLTVGVHRDPPALSVHGMHAGDAETFRRQLAELEGYLLAALRPVGGAHPIGGANRNGGER</sequence>
<organism evidence="7 8">
    <name type="scientific">Micromonospora nigra</name>
    <dbReference type="NCBI Taxonomy" id="145857"/>
    <lineage>
        <taxon>Bacteria</taxon>
        <taxon>Bacillati</taxon>
        <taxon>Actinomycetota</taxon>
        <taxon>Actinomycetes</taxon>
        <taxon>Micromonosporales</taxon>
        <taxon>Micromonosporaceae</taxon>
        <taxon>Micromonospora</taxon>
    </lineage>
</organism>
<dbReference type="Pfam" id="PF01899">
    <property type="entry name" value="MNHE"/>
    <property type="match status" value="1"/>
</dbReference>
<evidence type="ECO:0000256" key="6">
    <source>
        <dbReference type="ARBA" id="ARBA00023136"/>
    </source>
</evidence>
<dbReference type="EMBL" id="FMHT01000003">
    <property type="protein sequence ID" value="SCL16082.1"/>
    <property type="molecule type" value="Genomic_DNA"/>
</dbReference>
<dbReference type="OrthoDB" id="3837866at2"/>
<evidence type="ECO:0000256" key="5">
    <source>
        <dbReference type="ARBA" id="ARBA00022989"/>
    </source>
</evidence>
<dbReference type="STRING" id="145857.GA0070616_0922"/>
<evidence type="ECO:0000256" key="3">
    <source>
        <dbReference type="ARBA" id="ARBA00022475"/>
    </source>
</evidence>
<dbReference type="PANTHER" id="PTHR34584:SF1">
    <property type="entry name" value="NA(+)_H(+) ANTIPORTER SUBUNIT E1"/>
    <property type="match status" value="1"/>
</dbReference>
<evidence type="ECO:0000256" key="4">
    <source>
        <dbReference type="ARBA" id="ARBA00022692"/>
    </source>
</evidence>
<comment type="subcellular location">
    <subcellularLocation>
        <location evidence="1">Cell membrane</location>
        <topology evidence="1">Multi-pass membrane protein</topology>
    </subcellularLocation>
</comment>
<evidence type="ECO:0000256" key="2">
    <source>
        <dbReference type="ARBA" id="ARBA00006228"/>
    </source>
</evidence>
<gene>
    <name evidence="7" type="ORF">GA0070616_0922</name>
</gene>
<proteinExistence type="inferred from homology"/>
<dbReference type="PANTHER" id="PTHR34584">
    <property type="entry name" value="NA(+)/H(+) ANTIPORTER SUBUNIT E1"/>
    <property type="match status" value="1"/>
</dbReference>
<comment type="similarity">
    <text evidence="2">Belongs to the CPA3 antiporters (TC 2.A.63) subunit E family.</text>
</comment>
<dbReference type="RefSeq" id="WP_091076695.1">
    <property type="nucleotide sequence ID" value="NZ_FMHT01000003.1"/>
</dbReference>
<dbReference type="GO" id="GO:0008324">
    <property type="term" value="F:monoatomic cation transmembrane transporter activity"/>
    <property type="evidence" value="ECO:0007669"/>
    <property type="project" value="InterPro"/>
</dbReference>
<evidence type="ECO:0000256" key="1">
    <source>
        <dbReference type="ARBA" id="ARBA00004651"/>
    </source>
</evidence>
<keyword evidence="6" id="KW-0472">Membrane</keyword>
<protein>
    <submittedName>
        <fullName evidence="7">Multicomponent Na+:H+ antiporter subunit E</fullName>
    </submittedName>
</protein>
<dbReference type="GO" id="GO:0005886">
    <property type="term" value="C:plasma membrane"/>
    <property type="evidence" value="ECO:0007669"/>
    <property type="project" value="UniProtKB-SubCell"/>
</dbReference>
<keyword evidence="8" id="KW-1185">Reference proteome</keyword>
<dbReference type="Proteomes" id="UP000199699">
    <property type="component" value="Unassembled WGS sequence"/>
</dbReference>
<name>A0A1C6RGA7_9ACTN</name>
<accession>A0A1C6RGA7</accession>
<keyword evidence="4" id="KW-0812">Transmembrane</keyword>
<keyword evidence="3" id="KW-1003">Cell membrane</keyword>
<dbReference type="InterPro" id="IPR002758">
    <property type="entry name" value="Cation_antiport_E"/>
</dbReference>
<dbReference type="AlphaFoldDB" id="A0A1C6RGA7"/>